<dbReference type="AlphaFoldDB" id="Q6MJZ7"/>
<dbReference type="KEGG" id="bba:Bd2618"/>
<dbReference type="PANTHER" id="PTHR11579">
    <property type="entry name" value="PROTEIN-L-ISOASPARTATE O-METHYLTRANSFERASE"/>
    <property type="match status" value="1"/>
</dbReference>
<dbReference type="EMBL" id="BX842653">
    <property type="protein sequence ID" value="CAE80412.1"/>
    <property type="molecule type" value="Genomic_DNA"/>
</dbReference>
<dbReference type="Proteomes" id="UP000008080">
    <property type="component" value="Chromosome"/>
</dbReference>
<evidence type="ECO:0000313" key="13">
    <source>
        <dbReference type="Proteomes" id="UP000008080"/>
    </source>
</evidence>
<reference evidence="12 13" key="1">
    <citation type="journal article" date="2004" name="Science">
        <title>A predator unmasked: life cycle of Bdellovibrio bacteriovorus from a genomic perspective.</title>
        <authorList>
            <person name="Rendulic S."/>
            <person name="Jagtap P."/>
            <person name="Rosinus A."/>
            <person name="Eppinger M."/>
            <person name="Baar C."/>
            <person name="Lanz C."/>
            <person name="Keller H."/>
            <person name="Lambert C."/>
            <person name="Evans K.J."/>
            <person name="Goesmann A."/>
            <person name="Meyer F."/>
            <person name="Sockett R.E."/>
            <person name="Schuster S.C."/>
        </authorList>
    </citation>
    <scope>NUCLEOTIDE SEQUENCE [LARGE SCALE GENOMIC DNA]</scope>
    <source>
        <strain evidence="13">ATCC 15356 / DSM 50701 / NCIMB 9529 / HD100</strain>
    </source>
</reference>
<evidence type="ECO:0000256" key="5">
    <source>
        <dbReference type="ARBA" id="ARBA00022490"/>
    </source>
</evidence>
<dbReference type="InterPro" id="IPR000682">
    <property type="entry name" value="PCMT"/>
</dbReference>
<evidence type="ECO:0000256" key="3">
    <source>
        <dbReference type="ARBA" id="ARBA00011890"/>
    </source>
</evidence>
<evidence type="ECO:0000256" key="6">
    <source>
        <dbReference type="ARBA" id="ARBA00022603"/>
    </source>
</evidence>
<dbReference type="PANTHER" id="PTHR11579:SF0">
    <property type="entry name" value="PROTEIN-L-ISOASPARTATE(D-ASPARTATE) O-METHYLTRANSFERASE"/>
    <property type="match status" value="1"/>
</dbReference>
<evidence type="ECO:0000256" key="9">
    <source>
        <dbReference type="ARBA" id="ARBA00030757"/>
    </source>
</evidence>
<dbReference type="GO" id="GO:0004719">
    <property type="term" value="F:protein-L-isoaspartate (D-aspartate) O-methyltransferase activity"/>
    <property type="evidence" value="ECO:0007669"/>
    <property type="project" value="UniProtKB-EC"/>
</dbReference>
<dbReference type="GO" id="GO:0005737">
    <property type="term" value="C:cytoplasm"/>
    <property type="evidence" value="ECO:0007669"/>
    <property type="project" value="UniProtKB-SubCell"/>
</dbReference>
<keyword evidence="6 12" id="KW-0489">Methyltransferase</keyword>
<evidence type="ECO:0000256" key="7">
    <source>
        <dbReference type="ARBA" id="ARBA00022679"/>
    </source>
</evidence>
<keyword evidence="7 12" id="KW-0808">Transferase</keyword>
<dbReference type="HOGENOM" id="CLU_055432_2_0_7"/>
<evidence type="ECO:0000256" key="11">
    <source>
        <dbReference type="ARBA" id="ARBA00031350"/>
    </source>
</evidence>
<dbReference type="eggNOG" id="COG2518">
    <property type="taxonomic scope" value="Bacteria"/>
</dbReference>
<accession>Q6MJZ7</accession>
<evidence type="ECO:0000256" key="8">
    <source>
        <dbReference type="ARBA" id="ARBA00022691"/>
    </source>
</evidence>
<keyword evidence="5" id="KW-0963">Cytoplasm</keyword>
<keyword evidence="8" id="KW-0949">S-adenosyl-L-methionine</keyword>
<comment type="subcellular location">
    <subcellularLocation>
        <location evidence="1">Cytoplasm</location>
    </subcellularLocation>
</comment>
<dbReference type="GO" id="GO:0032259">
    <property type="term" value="P:methylation"/>
    <property type="evidence" value="ECO:0007669"/>
    <property type="project" value="UniProtKB-KW"/>
</dbReference>
<evidence type="ECO:0000256" key="10">
    <source>
        <dbReference type="ARBA" id="ARBA00031323"/>
    </source>
</evidence>
<evidence type="ECO:0000256" key="4">
    <source>
        <dbReference type="ARBA" id="ARBA00013346"/>
    </source>
</evidence>
<evidence type="ECO:0000256" key="2">
    <source>
        <dbReference type="ARBA" id="ARBA00005369"/>
    </source>
</evidence>
<evidence type="ECO:0000256" key="1">
    <source>
        <dbReference type="ARBA" id="ARBA00004496"/>
    </source>
</evidence>
<sequence length="240" mass="26570">MIQACRSGKKLASLIMGLSLEHYQQSVLKRALPLSEKVVEAFYSQPRHLFVPEYTVEEAYEDHPLVLFNNPPYVSTISQPSFVLRILDLLKLGPGQKVFELGTGSGWNTAMMAEIVGAAGKVVSVEVIAELAERAQKILRERNLPQVLVKAGDGFEGDAANAPYDRVIFTAGSSEFPQKVFEQLKESGWMVFVRKNRGSPDMLELIHKVQSEPHVVTSVPCSFVNVVREKAGPDSKEQSL</sequence>
<name>Q6MJZ7_BDEBA</name>
<proteinExistence type="inferred from homology"/>
<evidence type="ECO:0000313" key="12">
    <source>
        <dbReference type="EMBL" id="CAE80412.1"/>
    </source>
</evidence>
<protein>
    <recommendedName>
        <fullName evidence="4">Protein-L-isoaspartate O-methyltransferase</fullName>
        <ecNumber evidence="3">2.1.1.77</ecNumber>
    </recommendedName>
    <alternativeName>
        <fullName evidence="11">L-isoaspartyl protein carboxyl methyltransferase</fullName>
    </alternativeName>
    <alternativeName>
        <fullName evidence="9">Protein L-isoaspartyl methyltransferase</fullName>
    </alternativeName>
    <alternativeName>
        <fullName evidence="10">Protein-beta-aspartate methyltransferase</fullName>
    </alternativeName>
</protein>
<dbReference type="CDD" id="cd02440">
    <property type="entry name" value="AdoMet_MTases"/>
    <property type="match status" value="1"/>
</dbReference>
<keyword evidence="13" id="KW-1185">Reference proteome</keyword>
<dbReference type="EC" id="2.1.1.77" evidence="3"/>
<dbReference type="InterPro" id="IPR029063">
    <property type="entry name" value="SAM-dependent_MTases_sf"/>
</dbReference>
<organism evidence="12 13">
    <name type="scientific">Bdellovibrio bacteriovorus (strain ATCC 15356 / DSM 50701 / NCIMB 9529 / HD100)</name>
    <dbReference type="NCBI Taxonomy" id="264462"/>
    <lineage>
        <taxon>Bacteria</taxon>
        <taxon>Pseudomonadati</taxon>
        <taxon>Bdellovibrionota</taxon>
        <taxon>Bdellovibrionia</taxon>
        <taxon>Bdellovibrionales</taxon>
        <taxon>Pseudobdellovibrionaceae</taxon>
        <taxon>Bdellovibrio</taxon>
    </lineage>
</organism>
<dbReference type="SUPFAM" id="SSF53335">
    <property type="entry name" value="S-adenosyl-L-methionine-dependent methyltransferases"/>
    <property type="match status" value="1"/>
</dbReference>
<dbReference type="STRING" id="264462.Bd2618"/>
<comment type="similarity">
    <text evidence="2">Belongs to the methyltransferase superfamily. L-isoaspartyl/D-aspartyl protein methyltransferase family.</text>
</comment>
<gene>
    <name evidence="12" type="primary">pcm</name>
    <name evidence="12" type="ordered locus">Bd2618</name>
</gene>
<dbReference type="Gene3D" id="3.40.50.150">
    <property type="entry name" value="Vaccinia Virus protein VP39"/>
    <property type="match status" value="1"/>
</dbReference>
<dbReference type="Pfam" id="PF01135">
    <property type="entry name" value="PCMT"/>
    <property type="match status" value="1"/>
</dbReference>